<dbReference type="Pfam" id="PF06586">
    <property type="entry name" value="TraK_N"/>
    <property type="match status" value="1"/>
</dbReference>
<dbReference type="OrthoDB" id="5635867at2"/>
<accession>A0A0W0RF92</accession>
<protein>
    <submittedName>
        <fullName evidence="4">Conjugative transfer protein TraK</fullName>
    </submittedName>
</protein>
<proteinExistence type="predicted"/>
<name>A0A0W0RF92_LEGBO</name>
<dbReference type="NCBIfam" id="TIGR02756">
    <property type="entry name" value="TraK_Ftype"/>
    <property type="match status" value="1"/>
</dbReference>
<dbReference type="EMBL" id="LNXU01000043">
    <property type="protein sequence ID" value="KTC69764.1"/>
    <property type="molecule type" value="Genomic_DNA"/>
</dbReference>
<gene>
    <name evidence="4" type="ORF">Lboz_3029</name>
</gene>
<keyword evidence="5" id="KW-1185">Reference proteome</keyword>
<reference evidence="4 5" key="1">
    <citation type="submission" date="2015-11" db="EMBL/GenBank/DDBJ databases">
        <title>Genomic analysis of 38 Legionella species identifies large and diverse effector repertoires.</title>
        <authorList>
            <person name="Burstein D."/>
            <person name="Amaro F."/>
            <person name="Zusman T."/>
            <person name="Lifshitz Z."/>
            <person name="Cohen O."/>
            <person name="Gilbert J.A."/>
            <person name="Pupko T."/>
            <person name="Shuman H.A."/>
            <person name="Segal G."/>
        </authorList>
    </citation>
    <scope>NUCLEOTIDE SEQUENCE [LARGE SCALE GENOMIC DNA]</scope>
    <source>
        <strain evidence="4 5">WIGA</strain>
    </source>
</reference>
<comment type="caution">
    <text evidence="4">The sequence shown here is derived from an EMBL/GenBank/DDBJ whole genome shotgun (WGS) entry which is preliminary data.</text>
</comment>
<dbReference type="InterPro" id="IPR010563">
    <property type="entry name" value="TraK_N"/>
</dbReference>
<organism evidence="4 5">
    <name type="scientific">Legionella bozemanae</name>
    <name type="common">Fluoribacter bozemanae</name>
    <dbReference type="NCBI Taxonomy" id="447"/>
    <lineage>
        <taxon>Bacteria</taxon>
        <taxon>Pseudomonadati</taxon>
        <taxon>Pseudomonadota</taxon>
        <taxon>Gammaproteobacteria</taxon>
        <taxon>Legionellales</taxon>
        <taxon>Legionellaceae</taxon>
        <taxon>Legionella</taxon>
    </lineage>
</organism>
<feature type="signal peptide" evidence="1">
    <location>
        <begin position="1"/>
        <end position="18"/>
    </location>
</feature>
<evidence type="ECO:0000259" key="2">
    <source>
        <dbReference type="Pfam" id="PF06586"/>
    </source>
</evidence>
<evidence type="ECO:0000259" key="3">
    <source>
        <dbReference type="Pfam" id="PF23536"/>
    </source>
</evidence>
<feature type="chain" id="PRO_5006910841" evidence="1">
    <location>
        <begin position="19"/>
        <end position="239"/>
    </location>
</feature>
<feature type="domain" description="TraK N-terminal" evidence="2">
    <location>
        <begin position="24"/>
        <end position="112"/>
    </location>
</feature>
<dbReference type="PATRIC" id="fig|447.4.peg.3231"/>
<dbReference type="InterPro" id="IPR014126">
    <property type="entry name" value="TraK_Ftype"/>
</dbReference>
<evidence type="ECO:0000313" key="5">
    <source>
        <dbReference type="Proteomes" id="UP000054695"/>
    </source>
</evidence>
<dbReference type="RefSeq" id="WP_058460595.1">
    <property type="nucleotide sequence ID" value="NZ_CAAAIY010000033.1"/>
</dbReference>
<dbReference type="Proteomes" id="UP000054695">
    <property type="component" value="Unassembled WGS sequence"/>
</dbReference>
<dbReference type="STRING" id="447.Lboz_3029"/>
<evidence type="ECO:0000313" key="4">
    <source>
        <dbReference type="EMBL" id="KTC69764.1"/>
    </source>
</evidence>
<dbReference type="Pfam" id="PF23536">
    <property type="entry name" value="TraK_C"/>
    <property type="match status" value="1"/>
</dbReference>
<keyword evidence="1" id="KW-0732">Signal</keyword>
<dbReference type="AlphaFoldDB" id="A0A0W0RF92"/>
<feature type="domain" description="TraK C-terminal" evidence="3">
    <location>
        <begin position="126"/>
        <end position="234"/>
    </location>
</feature>
<evidence type="ECO:0000256" key="1">
    <source>
        <dbReference type="SAM" id="SignalP"/>
    </source>
</evidence>
<dbReference type="InterPro" id="IPR055397">
    <property type="entry name" value="TraK_C"/>
</dbReference>
<sequence>MRKPLSVALALISTMTMGANSISVKENSDIALTLSQNNYSRIVVKNDKIIEAVFPPNSMAIKRDEQDGSVYVMLSATNPFTLFVTTEKGTHFSVTLNGEESLGKTIELVSPPQPKVVASQANTIKENPKTITHEAVPEAILAMLTHMEHHKPFADVRVTRQFGKAQRWSKGLTLLPKESWDGKLLKGETMELYNGGKEPLELSQEWFAKDGILAIKFSKASINPGEKAMLYRVEASRHG</sequence>